<keyword evidence="3" id="KW-0442">Lipid degradation</keyword>
<gene>
    <name evidence="6" type="ORF">EY643_16680</name>
</gene>
<dbReference type="Pfam" id="PF04916">
    <property type="entry name" value="Phospholip_B"/>
    <property type="match status" value="1"/>
</dbReference>
<dbReference type="AlphaFoldDB" id="A0A5P9NNC7"/>
<dbReference type="EMBL" id="CP036422">
    <property type="protein sequence ID" value="QFU77159.1"/>
    <property type="molecule type" value="Genomic_DNA"/>
</dbReference>
<evidence type="ECO:0000313" key="7">
    <source>
        <dbReference type="Proteomes" id="UP000326287"/>
    </source>
</evidence>
<keyword evidence="4" id="KW-0443">Lipid metabolism</keyword>
<keyword evidence="2" id="KW-0378">Hydrolase</keyword>
<dbReference type="PANTHER" id="PTHR12370:SF3">
    <property type="entry name" value="PHOSPHOLIPASE B-LIKE 2-RELATED"/>
    <property type="match status" value="1"/>
</dbReference>
<dbReference type="NCBIfam" id="NF040521">
    <property type="entry name" value="C45_proenzyme"/>
    <property type="match status" value="1"/>
</dbReference>
<dbReference type="PANTHER" id="PTHR12370">
    <property type="entry name" value="PHOSPHOLIPASE B-RELATED"/>
    <property type="match status" value="1"/>
</dbReference>
<accession>A0A5P9NNC7</accession>
<keyword evidence="1" id="KW-0732">Signal</keyword>
<dbReference type="InterPro" id="IPR007000">
    <property type="entry name" value="PLipase_B-like"/>
</dbReference>
<keyword evidence="7" id="KW-1185">Reference proteome</keyword>
<evidence type="ECO:0000256" key="5">
    <source>
        <dbReference type="ARBA" id="ARBA00023180"/>
    </source>
</evidence>
<name>A0A5P9NNC7_9GAMM</name>
<dbReference type="InterPro" id="IPR047794">
    <property type="entry name" value="C45_proenzyme-like"/>
</dbReference>
<reference evidence="6 7" key="1">
    <citation type="submission" date="2019-02" db="EMBL/GenBank/DDBJ databases">
        <authorList>
            <person name="Li S.-H."/>
        </authorList>
    </citation>
    <scope>NUCLEOTIDE SEQUENCE [LARGE SCALE GENOMIC DNA]</scope>
    <source>
        <strain evidence="6 7">IMCC14385</strain>
    </source>
</reference>
<dbReference type="GO" id="GO:0004620">
    <property type="term" value="F:phospholipase activity"/>
    <property type="evidence" value="ECO:0007669"/>
    <property type="project" value="InterPro"/>
</dbReference>
<dbReference type="GO" id="GO:0009395">
    <property type="term" value="P:phospholipid catabolic process"/>
    <property type="evidence" value="ECO:0007669"/>
    <property type="project" value="TreeGrafter"/>
</dbReference>
<evidence type="ECO:0000256" key="4">
    <source>
        <dbReference type="ARBA" id="ARBA00023098"/>
    </source>
</evidence>
<evidence type="ECO:0000256" key="1">
    <source>
        <dbReference type="ARBA" id="ARBA00022729"/>
    </source>
</evidence>
<organism evidence="6 7">
    <name type="scientific">Halioglobus maricola</name>
    <dbReference type="NCBI Taxonomy" id="2601894"/>
    <lineage>
        <taxon>Bacteria</taxon>
        <taxon>Pseudomonadati</taxon>
        <taxon>Pseudomonadota</taxon>
        <taxon>Gammaproteobacteria</taxon>
        <taxon>Cellvibrionales</taxon>
        <taxon>Halieaceae</taxon>
        <taxon>Halioglobus</taxon>
    </lineage>
</organism>
<dbReference type="OrthoDB" id="6793339at2"/>
<sequence length="471" mass="51680">MSELEAPSLEGAYRENSEGWIRLHIAGSPRQRGYQHGYLLANELRAALREIDYLLRIDTGIGFDWFARNAEALYMKVLPKAPDGFGEELLEELQGIVDGVNAATPDDPALTLADLLGWNGYPEMICQWYPAVMSGHITPNEPLPWDRHATHAGPLRAHHFHHSCSAFVATGDYTADGGPVAVHTTWQRFANGDAYNVLLHIRPESGHDMVMQSVPGYVYSSTDFSVTGGGLIVTETSLDVAGFEVDGLPEWLRTRRACQYGDSIESWCALFSDGNNGGYVNTWFLAEVNTGRIAAYELTLNHSALQPPLTSGYYAGCNIPLDETIRAQTGSGATAWSNLLGSAGRRIRWDQLMAAHRGNIDQDIARQMLGDHGDMYTGEDCASSRTICGHLDNDNGQYSAGQGPFYPWGSLDGKVATAGQAKALNFDARWGRACGAPLDVEAFLSRHPQYGQYRGHMQDRPSRGWIKARAV</sequence>
<dbReference type="RefSeq" id="WP_153240305.1">
    <property type="nucleotide sequence ID" value="NZ_CP036422.1"/>
</dbReference>
<protein>
    <submittedName>
        <fullName evidence="6">Phospholipase</fullName>
    </submittedName>
</protein>
<keyword evidence="5" id="KW-0325">Glycoprotein</keyword>
<proteinExistence type="predicted"/>
<dbReference type="KEGG" id="halc:EY643_16680"/>
<evidence type="ECO:0000313" key="6">
    <source>
        <dbReference type="EMBL" id="QFU77159.1"/>
    </source>
</evidence>
<evidence type="ECO:0000256" key="3">
    <source>
        <dbReference type="ARBA" id="ARBA00022963"/>
    </source>
</evidence>
<evidence type="ECO:0000256" key="2">
    <source>
        <dbReference type="ARBA" id="ARBA00022801"/>
    </source>
</evidence>
<dbReference type="Proteomes" id="UP000326287">
    <property type="component" value="Chromosome"/>
</dbReference>
<dbReference type="GO" id="GO:0005576">
    <property type="term" value="C:extracellular region"/>
    <property type="evidence" value="ECO:0007669"/>
    <property type="project" value="TreeGrafter"/>
</dbReference>
<dbReference type="Gene3D" id="3.60.60.30">
    <property type="match status" value="1"/>
</dbReference>